<dbReference type="InterPro" id="IPR024983">
    <property type="entry name" value="CHAT_dom"/>
</dbReference>
<dbReference type="AlphaFoldDB" id="A0A937D5J4"/>
<keyword evidence="1" id="KW-0677">Repeat</keyword>
<dbReference type="SMART" id="SM00671">
    <property type="entry name" value="SEL1"/>
    <property type="match status" value="3"/>
</dbReference>
<evidence type="ECO:0000313" key="8">
    <source>
        <dbReference type="Proteomes" id="UP000651057"/>
    </source>
</evidence>
<evidence type="ECO:0000313" key="7">
    <source>
        <dbReference type="EMBL" id="MBL0683379.1"/>
    </source>
</evidence>
<dbReference type="RefSeq" id="WP_201918337.1">
    <property type="nucleotide sequence ID" value="NZ_BAABAX010000005.1"/>
</dbReference>
<feature type="signal peptide" evidence="5">
    <location>
        <begin position="1"/>
        <end position="27"/>
    </location>
</feature>
<feature type="repeat" description="TPR" evidence="3">
    <location>
        <begin position="326"/>
        <end position="359"/>
    </location>
</feature>
<keyword evidence="2 3" id="KW-0802">TPR repeat</keyword>
<comment type="caution">
    <text evidence="7">The sequence shown here is derived from an EMBL/GenBank/DDBJ whole genome shotgun (WGS) entry which is preliminary data.</text>
</comment>
<dbReference type="SMART" id="SM00028">
    <property type="entry name" value="TPR"/>
    <property type="match status" value="11"/>
</dbReference>
<dbReference type="EMBL" id="JAERQJ010000003">
    <property type="protein sequence ID" value="MBL0683379.1"/>
    <property type="molecule type" value="Genomic_DNA"/>
</dbReference>
<dbReference type="InterPro" id="IPR019734">
    <property type="entry name" value="TPR_rpt"/>
</dbReference>
<feature type="transmembrane region" description="Helical" evidence="4">
    <location>
        <begin position="1061"/>
        <end position="1080"/>
    </location>
</feature>
<keyword evidence="4" id="KW-1133">Transmembrane helix</keyword>
<dbReference type="SUPFAM" id="SSF48452">
    <property type="entry name" value="TPR-like"/>
    <property type="match status" value="2"/>
</dbReference>
<evidence type="ECO:0000256" key="2">
    <source>
        <dbReference type="ARBA" id="ARBA00022803"/>
    </source>
</evidence>
<keyword evidence="5" id="KW-0732">Signal</keyword>
<dbReference type="Pfam" id="PF13374">
    <property type="entry name" value="TPR_10"/>
    <property type="match status" value="1"/>
</dbReference>
<keyword evidence="4" id="KW-0812">Transmembrane</keyword>
<dbReference type="SUPFAM" id="SSF81901">
    <property type="entry name" value="HCP-like"/>
    <property type="match status" value="1"/>
</dbReference>
<dbReference type="Gene3D" id="1.25.40.10">
    <property type="entry name" value="Tetratricopeptide repeat domain"/>
    <property type="match status" value="4"/>
</dbReference>
<evidence type="ECO:0000256" key="3">
    <source>
        <dbReference type="PROSITE-ProRule" id="PRU00339"/>
    </source>
</evidence>
<organism evidence="7 8">
    <name type="scientific">Aquimarina mytili</name>
    <dbReference type="NCBI Taxonomy" id="874423"/>
    <lineage>
        <taxon>Bacteria</taxon>
        <taxon>Pseudomonadati</taxon>
        <taxon>Bacteroidota</taxon>
        <taxon>Flavobacteriia</taxon>
        <taxon>Flavobacteriales</taxon>
        <taxon>Flavobacteriaceae</taxon>
        <taxon>Aquimarina</taxon>
    </lineage>
</organism>
<proteinExistence type="predicted"/>
<dbReference type="PANTHER" id="PTHR45641">
    <property type="entry name" value="TETRATRICOPEPTIDE REPEAT PROTEIN (AFU_ORTHOLOGUE AFUA_6G03870)"/>
    <property type="match status" value="1"/>
</dbReference>
<dbReference type="InterPro" id="IPR006597">
    <property type="entry name" value="Sel1-like"/>
</dbReference>
<feature type="repeat" description="TPR" evidence="3">
    <location>
        <begin position="160"/>
        <end position="193"/>
    </location>
</feature>
<feature type="repeat" description="TPR" evidence="3">
    <location>
        <begin position="368"/>
        <end position="401"/>
    </location>
</feature>
<keyword evidence="8" id="KW-1185">Reference proteome</keyword>
<accession>A0A937D5J4</accession>
<feature type="repeat" description="TPR" evidence="3">
    <location>
        <begin position="244"/>
        <end position="277"/>
    </location>
</feature>
<feature type="chain" id="PRO_5038072400" evidence="5">
    <location>
        <begin position="28"/>
        <end position="1092"/>
    </location>
</feature>
<dbReference type="PROSITE" id="PS50005">
    <property type="entry name" value="TPR"/>
    <property type="match status" value="8"/>
</dbReference>
<dbReference type="Proteomes" id="UP000651057">
    <property type="component" value="Unassembled WGS sequence"/>
</dbReference>
<dbReference type="PANTHER" id="PTHR45641:SF1">
    <property type="entry name" value="AAA+ ATPASE DOMAIN-CONTAINING PROTEIN"/>
    <property type="match status" value="1"/>
</dbReference>
<evidence type="ECO:0000256" key="5">
    <source>
        <dbReference type="SAM" id="SignalP"/>
    </source>
</evidence>
<sequence length="1092" mass="125323">MKPTPKFLLSKMVFTALLMILCKTAQAQQTIDTLVAYQNYKIADSLLEVGKYKTSITYLKTALPAYRKAKNWKMVSNCHSDLSACYWRTSDLKKALLHAQSALKTATLHLDKNSIEEANAYDNLGNYYENTTEYDKVFNNYKKALTIRQQRLPKNHPEIGHSYNNLGVFYLKKDELQKSLEYLEKALTIYLEFYGPDHPKTGTSYNNIGVIYDDLGKYRKALEYYKKDLSIGLKNPDENPLQIGYGYINVGGIYYTLKEYDKALDYYEKALEIVINEGDLYGIIGVYTNLGLLWDDKGEYDKSLNYHKKSLEVQFQLYGNEHHEIPVGYLNIGLGYYNKGDFEKAKEYYNQALQMTRTLNGENNSEVVNIYQHFGNLHTRSKEYDIAMEYYEKSLVIDQSITKENSPDIPWSYIGIGQIYFEKKMYSEALYYAQKGLKAIQNAYGEQHIEAINSYNSIAAIYSKLGKYEEAFKHLDKALLINTKRKFTNVSKGSFNINKYIDHKGLLKTLHCKANTLQSLYKKTQKREYFNESVTTYENIGTLIDKMRQSYQNHQDKITFAKHSKDIYTDFIQTLLLSEDVLTSKQALLCAEKSRANTLNELLIDSNAKKIAGLPTELLELEKKLKINRAFFQSQIVDEWSYGKVDTIKIREYENMLFEINRKQDSLLSVLENNYTKYYQLKHQNDVISVSGIQKKLSENTTLLEFFTSDTITYAFTISKNDITIKKLKTPDLTRQIEQFNQVIISKNMKDFQKKSHALYETLLAPIATKLKGDELIIVPDGALWHLNFELLLSQNTLSKSIKSFPFLLKDYAISYANSATLLFKPPKDYTQNSELLKECVAFSFSDSISVSSGQSLSLATLRNSNIDLPGTRKEINAIANIVDGKYYYGDQAIETNFKNNAARYNMIHLALHGEVDHKHPENSKLYFTKIKDSIEDNILYGHELFALEIPAELTVLSACNTGSGKIAKGEGIMSLGNAFQYAGTKSLLLTSWEVYDETTPKLMQYFYSNLKEGMNKSKALQQAKLNYLKNSDNYLAAPVYWGGFYLVGDPSPIQFKNSTIWYWIIGLSILALVSGLFLYKLRLKKPKNNIA</sequence>
<dbReference type="Pfam" id="PF13424">
    <property type="entry name" value="TPR_12"/>
    <property type="match status" value="5"/>
</dbReference>
<keyword evidence="4" id="KW-0472">Membrane</keyword>
<protein>
    <submittedName>
        <fullName evidence="7">CHAT domain-containing protein</fullName>
    </submittedName>
</protein>
<feature type="repeat" description="TPR" evidence="3">
    <location>
        <begin position="284"/>
        <end position="317"/>
    </location>
</feature>
<reference evidence="7" key="1">
    <citation type="submission" date="2021-01" db="EMBL/GenBank/DDBJ databases">
        <authorList>
            <person name="Zhong Y.L."/>
        </authorList>
    </citation>
    <scope>NUCLEOTIDE SEQUENCE</scope>
    <source>
        <strain evidence="7">KCTC 23302</strain>
    </source>
</reference>
<evidence type="ECO:0000256" key="1">
    <source>
        <dbReference type="ARBA" id="ARBA00022737"/>
    </source>
</evidence>
<feature type="domain" description="CHAT" evidence="6">
    <location>
        <begin position="754"/>
        <end position="1050"/>
    </location>
</feature>
<gene>
    <name evidence="7" type="ORF">JJQ60_07620</name>
</gene>
<feature type="repeat" description="TPR" evidence="3">
    <location>
        <begin position="452"/>
        <end position="485"/>
    </location>
</feature>
<evidence type="ECO:0000259" key="6">
    <source>
        <dbReference type="Pfam" id="PF12770"/>
    </source>
</evidence>
<feature type="repeat" description="TPR" evidence="3">
    <location>
        <begin position="118"/>
        <end position="151"/>
    </location>
</feature>
<evidence type="ECO:0000256" key="4">
    <source>
        <dbReference type="SAM" id="Phobius"/>
    </source>
</evidence>
<dbReference type="InterPro" id="IPR011990">
    <property type="entry name" value="TPR-like_helical_dom_sf"/>
</dbReference>
<dbReference type="Pfam" id="PF12770">
    <property type="entry name" value="CHAT"/>
    <property type="match status" value="1"/>
</dbReference>
<name>A0A937D5J4_9FLAO</name>
<dbReference type="PROSITE" id="PS50293">
    <property type="entry name" value="TPR_REGION"/>
    <property type="match status" value="2"/>
</dbReference>
<feature type="repeat" description="TPR" evidence="3">
    <location>
        <begin position="202"/>
        <end position="235"/>
    </location>
</feature>